<feature type="signal peptide" evidence="1">
    <location>
        <begin position="1"/>
        <end position="18"/>
    </location>
</feature>
<protein>
    <submittedName>
        <fullName evidence="2">Uncharacterized protein</fullName>
    </submittedName>
</protein>
<gene>
    <name evidence="2" type="ORF">GCM10011487_49510</name>
</gene>
<feature type="chain" id="PRO_5032602516" evidence="1">
    <location>
        <begin position="19"/>
        <end position="163"/>
    </location>
</feature>
<accession>A0A829YJB4</accession>
<dbReference type="AlphaFoldDB" id="A0A829YJB4"/>
<dbReference type="EMBL" id="BLJN01000005">
    <property type="protein sequence ID" value="GFE82951.1"/>
    <property type="molecule type" value="Genomic_DNA"/>
</dbReference>
<evidence type="ECO:0000313" key="2">
    <source>
        <dbReference type="EMBL" id="GFE82951.1"/>
    </source>
</evidence>
<proteinExistence type="predicted"/>
<keyword evidence="1" id="KW-0732">Signal</keyword>
<organism evidence="2 3">
    <name type="scientific">Steroidobacter agaridevorans</name>
    <dbReference type="NCBI Taxonomy" id="2695856"/>
    <lineage>
        <taxon>Bacteria</taxon>
        <taxon>Pseudomonadati</taxon>
        <taxon>Pseudomonadota</taxon>
        <taxon>Gammaproteobacteria</taxon>
        <taxon>Steroidobacterales</taxon>
        <taxon>Steroidobacteraceae</taxon>
        <taxon>Steroidobacter</taxon>
    </lineage>
</organism>
<keyword evidence="3" id="KW-1185">Reference proteome</keyword>
<evidence type="ECO:0000256" key="1">
    <source>
        <dbReference type="SAM" id="SignalP"/>
    </source>
</evidence>
<comment type="caution">
    <text evidence="2">The sequence shown here is derived from an EMBL/GenBank/DDBJ whole genome shotgun (WGS) entry which is preliminary data.</text>
</comment>
<name>A0A829YJB4_9GAMM</name>
<reference evidence="3" key="1">
    <citation type="submission" date="2020-01" db="EMBL/GenBank/DDBJ databases">
        <title>'Steroidobacter agaridevorans' sp. nov., agar-degrading bacteria isolated from rhizosphere soils.</title>
        <authorList>
            <person name="Ikenaga M."/>
            <person name="Kataoka M."/>
            <person name="Murouchi A."/>
            <person name="Katsuragi S."/>
            <person name="Sakai M."/>
        </authorList>
    </citation>
    <scope>NUCLEOTIDE SEQUENCE [LARGE SCALE GENOMIC DNA]</scope>
    <source>
        <strain evidence="3">YU21-B</strain>
    </source>
</reference>
<sequence>MLKGVVAVLALWSATALADIDAEFPSKALGIQWSATLQQVQAAYPGGRVYPPTVKDDGEIVYVVSGDFRVLGLDLSVPLIHFVFTNQDALDRVFWHFKYEDRDDALYGVAQALGQDYSTKDEARERIYLWKSGRTTRAQVRIGMEPKFPWAVLGAQSVVSAKR</sequence>
<dbReference type="Proteomes" id="UP000445000">
    <property type="component" value="Unassembled WGS sequence"/>
</dbReference>
<evidence type="ECO:0000313" key="3">
    <source>
        <dbReference type="Proteomes" id="UP000445000"/>
    </source>
</evidence>